<dbReference type="InterPro" id="IPR000210">
    <property type="entry name" value="BTB/POZ_dom"/>
</dbReference>
<dbReference type="Proteomes" id="UP001642483">
    <property type="component" value="Unassembled WGS sequence"/>
</dbReference>
<dbReference type="EMBL" id="CAWYQH010000130">
    <property type="protein sequence ID" value="CAK8692886.1"/>
    <property type="molecule type" value="Genomic_DNA"/>
</dbReference>
<dbReference type="Gene3D" id="3.30.710.10">
    <property type="entry name" value="Potassium Channel Kv1.1, Chain A"/>
    <property type="match status" value="1"/>
</dbReference>
<gene>
    <name evidence="2" type="ORF">CVLEPA_LOCUS26122</name>
</gene>
<dbReference type="Pfam" id="PF00651">
    <property type="entry name" value="BTB"/>
    <property type="match status" value="1"/>
</dbReference>
<feature type="domain" description="BTB" evidence="1">
    <location>
        <begin position="5"/>
        <end position="55"/>
    </location>
</feature>
<evidence type="ECO:0000313" key="3">
    <source>
        <dbReference type="Proteomes" id="UP001642483"/>
    </source>
</evidence>
<reference evidence="2 3" key="1">
    <citation type="submission" date="2024-02" db="EMBL/GenBank/DDBJ databases">
        <authorList>
            <person name="Daric V."/>
            <person name="Darras S."/>
        </authorList>
    </citation>
    <scope>NUCLEOTIDE SEQUENCE [LARGE SCALE GENOMIC DNA]</scope>
</reference>
<comment type="caution">
    <text evidence="2">The sequence shown here is derived from an EMBL/GenBank/DDBJ whole genome shotgun (WGS) entry which is preliminary data.</text>
</comment>
<sequence length="59" mass="6849">MAQMKENFENEVSIKGVSSDMMALMMDFIYTCKLRLNIENGFGLLAAYEQLQIPYKSEY</sequence>
<name>A0ABP0GMC2_CLALP</name>
<evidence type="ECO:0000259" key="1">
    <source>
        <dbReference type="Pfam" id="PF00651"/>
    </source>
</evidence>
<dbReference type="SUPFAM" id="SSF54695">
    <property type="entry name" value="POZ domain"/>
    <property type="match status" value="1"/>
</dbReference>
<protein>
    <recommendedName>
        <fullName evidence="1">BTB domain-containing protein</fullName>
    </recommendedName>
</protein>
<dbReference type="InterPro" id="IPR011333">
    <property type="entry name" value="SKP1/BTB/POZ_sf"/>
</dbReference>
<accession>A0ABP0GMC2</accession>
<dbReference type="CDD" id="cd18186">
    <property type="entry name" value="BTB_POZ_ZBTB_KLHL-like"/>
    <property type="match status" value="1"/>
</dbReference>
<proteinExistence type="predicted"/>
<organism evidence="2 3">
    <name type="scientific">Clavelina lepadiformis</name>
    <name type="common">Light-bulb sea squirt</name>
    <name type="synonym">Ascidia lepadiformis</name>
    <dbReference type="NCBI Taxonomy" id="159417"/>
    <lineage>
        <taxon>Eukaryota</taxon>
        <taxon>Metazoa</taxon>
        <taxon>Chordata</taxon>
        <taxon>Tunicata</taxon>
        <taxon>Ascidiacea</taxon>
        <taxon>Aplousobranchia</taxon>
        <taxon>Clavelinidae</taxon>
        <taxon>Clavelina</taxon>
    </lineage>
</organism>
<keyword evidence="3" id="KW-1185">Reference proteome</keyword>
<evidence type="ECO:0000313" key="2">
    <source>
        <dbReference type="EMBL" id="CAK8692886.1"/>
    </source>
</evidence>